<dbReference type="KEGG" id="ovi:T265_01984"/>
<dbReference type="AlphaFoldDB" id="A0A075A859"/>
<dbReference type="RefSeq" id="XP_009164386.1">
    <property type="nucleotide sequence ID" value="XM_009166122.1"/>
</dbReference>
<protein>
    <submittedName>
        <fullName evidence="2">Uncharacterized protein</fullName>
    </submittedName>
</protein>
<accession>A0A075A859</accession>
<dbReference type="GeneID" id="20316172"/>
<dbReference type="EMBL" id="KL596640">
    <property type="protein sequence ID" value="KER31900.1"/>
    <property type="molecule type" value="Genomic_DNA"/>
</dbReference>
<organism evidence="2 3">
    <name type="scientific">Opisthorchis viverrini</name>
    <name type="common">Southeast Asian liver fluke</name>
    <dbReference type="NCBI Taxonomy" id="6198"/>
    <lineage>
        <taxon>Eukaryota</taxon>
        <taxon>Metazoa</taxon>
        <taxon>Spiralia</taxon>
        <taxon>Lophotrochozoa</taxon>
        <taxon>Platyhelminthes</taxon>
        <taxon>Trematoda</taxon>
        <taxon>Digenea</taxon>
        <taxon>Opisthorchiida</taxon>
        <taxon>Opisthorchiata</taxon>
        <taxon>Opisthorchiidae</taxon>
        <taxon>Opisthorchis</taxon>
    </lineage>
</organism>
<evidence type="ECO:0000313" key="2">
    <source>
        <dbReference type="EMBL" id="KER31900.1"/>
    </source>
</evidence>
<sequence length="74" mass="8407">MYGGLQFMLSESPRGGSHTEFQVPMLIMSDHRSGVVGKQPFDMKDLPEPNNDKTKLDQQSELCSVLNYQDYVQL</sequence>
<evidence type="ECO:0000256" key="1">
    <source>
        <dbReference type="SAM" id="MobiDB-lite"/>
    </source>
</evidence>
<dbReference type="CTD" id="20316172"/>
<gene>
    <name evidence="2" type="ORF">T265_01984</name>
</gene>
<proteinExistence type="predicted"/>
<evidence type="ECO:0000313" key="3">
    <source>
        <dbReference type="Proteomes" id="UP000054324"/>
    </source>
</evidence>
<dbReference type="Proteomes" id="UP000054324">
    <property type="component" value="Unassembled WGS sequence"/>
</dbReference>
<feature type="region of interest" description="Disordered" evidence="1">
    <location>
        <begin position="37"/>
        <end position="57"/>
    </location>
</feature>
<keyword evidence="3" id="KW-1185">Reference proteome</keyword>
<reference evidence="2 3" key="1">
    <citation type="submission" date="2013-11" db="EMBL/GenBank/DDBJ databases">
        <title>Opisthorchis viverrini - life in the bile duct.</title>
        <authorList>
            <person name="Young N.D."/>
            <person name="Nagarajan N."/>
            <person name="Lin S.J."/>
            <person name="Korhonen P.K."/>
            <person name="Jex A.R."/>
            <person name="Hall R.S."/>
            <person name="Safavi-Hemami H."/>
            <person name="Kaewkong W."/>
            <person name="Bertrand D."/>
            <person name="Gao S."/>
            <person name="Seet Q."/>
            <person name="Wongkham S."/>
            <person name="Teh B.T."/>
            <person name="Wongkham C."/>
            <person name="Intapan P.M."/>
            <person name="Maleewong W."/>
            <person name="Yang X."/>
            <person name="Hu M."/>
            <person name="Wang Z."/>
            <person name="Hofmann A."/>
            <person name="Sternberg P.W."/>
            <person name="Tan P."/>
            <person name="Wang J."/>
            <person name="Gasser R.B."/>
        </authorList>
    </citation>
    <scope>NUCLEOTIDE SEQUENCE [LARGE SCALE GENOMIC DNA]</scope>
</reference>
<name>A0A075A859_OPIVI</name>
<feature type="compositionally biased region" description="Basic and acidic residues" evidence="1">
    <location>
        <begin position="41"/>
        <end position="57"/>
    </location>
</feature>